<gene>
    <name evidence="2" type="ORF">BDW59DRAFT_165780</name>
</gene>
<evidence type="ECO:0000313" key="3">
    <source>
        <dbReference type="Proteomes" id="UP001610335"/>
    </source>
</evidence>
<keyword evidence="3" id="KW-1185">Reference proteome</keyword>
<evidence type="ECO:0000256" key="1">
    <source>
        <dbReference type="SAM" id="MobiDB-lite"/>
    </source>
</evidence>
<accession>A0ABR4HQI3</accession>
<sequence length="83" mass="9111">MSAIKEENSLHVEDVQSQDMEKNDQPIPVTATEEAFIRKKVCYHIVCDGPTAARGLPSSTVASCLSFASSTCYLTWIEEISAM</sequence>
<organism evidence="2 3">
    <name type="scientific">Aspergillus cavernicola</name>
    <dbReference type="NCBI Taxonomy" id="176166"/>
    <lineage>
        <taxon>Eukaryota</taxon>
        <taxon>Fungi</taxon>
        <taxon>Dikarya</taxon>
        <taxon>Ascomycota</taxon>
        <taxon>Pezizomycotina</taxon>
        <taxon>Eurotiomycetes</taxon>
        <taxon>Eurotiomycetidae</taxon>
        <taxon>Eurotiales</taxon>
        <taxon>Aspergillaceae</taxon>
        <taxon>Aspergillus</taxon>
        <taxon>Aspergillus subgen. Nidulantes</taxon>
    </lineage>
</organism>
<name>A0ABR4HQI3_9EURO</name>
<reference evidence="2 3" key="1">
    <citation type="submission" date="2024-07" db="EMBL/GenBank/DDBJ databases">
        <title>Section-level genome sequencing and comparative genomics of Aspergillus sections Usti and Cavernicolus.</title>
        <authorList>
            <consortium name="Lawrence Berkeley National Laboratory"/>
            <person name="Nybo J.L."/>
            <person name="Vesth T.C."/>
            <person name="Theobald S."/>
            <person name="Frisvad J.C."/>
            <person name="Larsen T.O."/>
            <person name="Kjaerboelling I."/>
            <person name="Rothschild-Mancinelli K."/>
            <person name="Lyhne E.K."/>
            <person name="Kogle M.E."/>
            <person name="Barry K."/>
            <person name="Clum A."/>
            <person name="Na H."/>
            <person name="Ledsgaard L."/>
            <person name="Lin J."/>
            <person name="Lipzen A."/>
            <person name="Kuo A."/>
            <person name="Riley R."/>
            <person name="Mondo S."/>
            <person name="LaButti K."/>
            <person name="Haridas S."/>
            <person name="Pangalinan J."/>
            <person name="Salamov A.A."/>
            <person name="Simmons B.A."/>
            <person name="Magnuson J.K."/>
            <person name="Chen J."/>
            <person name="Drula E."/>
            <person name="Henrissat B."/>
            <person name="Wiebenga A."/>
            <person name="Lubbers R.J."/>
            <person name="Gomes A.C."/>
            <person name="Makela M.R."/>
            <person name="Stajich J."/>
            <person name="Grigoriev I.V."/>
            <person name="Mortensen U.H."/>
            <person name="De vries R.P."/>
            <person name="Baker S.E."/>
            <person name="Andersen M.R."/>
        </authorList>
    </citation>
    <scope>NUCLEOTIDE SEQUENCE [LARGE SCALE GENOMIC DNA]</scope>
    <source>
        <strain evidence="2 3">CBS 600.67</strain>
    </source>
</reference>
<proteinExistence type="predicted"/>
<dbReference type="EMBL" id="JBFXLS010000089">
    <property type="protein sequence ID" value="KAL2817731.1"/>
    <property type="molecule type" value="Genomic_DNA"/>
</dbReference>
<feature type="region of interest" description="Disordered" evidence="1">
    <location>
        <begin position="1"/>
        <end position="27"/>
    </location>
</feature>
<feature type="compositionally biased region" description="Basic and acidic residues" evidence="1">
    <location>
        <begin position="1"/>
        <end position="24"/>
    </location>
</feature>
<dbReference type="Proteomes" id="UP001610335">
    <property type="component" value="Unassembled WGS sequence"/>
</dbReference>
<comment type="caution">
    <text evidence="2">The sequence shown here is derived from an EMBL/GenBank/DDBJ whole genome shotgun (WGS) entry which is preliminary data.</text>
</comment>
<evidence type="ECO:0000313" key="2">
    <source>
        <dbReference type="EMBL" id="KAL2817731.1"/>
    </source>
</evidence>
<protein>
    <submittedName>
        <fullName evidence="2">Uncharacterized protein</fullName>
    </submittedName>
</protein>